<feature type="region of interest" description="Disordered" evidence="1">
    <location>
        <begin position="388"/>
        <end position="411"/>
    </location>
</feature>
<dbReference type="InterPro" id="IPR005162">
    <property type="entry name" value="Retrotrans_gag_dom"/>
</dbReference>
<dbReference type="Proteomes" id="UP000886885">
    <property type="component" value="Chromosome 8D"/>
</dbReference>
<dbReference type="AlphaFoldDB" id="A0A8X7Z8K5"/>
<dbReference type="GO" id="GO:0008270">
    <property type="term" value="F:zinc ion binding"/>
    <property type="evidence" value="ECO:0007669"/>
    <property type="project" value="InterPro"/>
</dbReference>
<feature type="compositionally biased region" description="Basic and acidic residues" evidence="1">
    <location>
        <begin position="73"/>
        <end position="90"/>
    </location>
</feature>
<dbReference type="InterPro" id="IPR000953">
    <property type="entry name" value="Chromo/chromo_shadow_dom"/>
</dbReference>
<dbReference type="SMART" id="SM00343">
    <property type="entry name" value="ZnF_C2HC"/>
    <property type="match status" value="1"/>
</dbReference>
<feature type="domain" description="Chromo" evidence="2">
    <location>
        <begin position="642"/>
        <end position="706"/>
    </location>
</feature>
<dbReference type="Pfam" id="PF24626">
    <property type="entry name" value="SH3_Tf2-1"/>
    <property type="match status" value="1"/>
</dbReference>
<feature type="compositionally biased region" description="Acidic residues" evidence="1">
    <location>
        <begin position="388"/>
        <end position="403"/>
    </location>
</feature>
<dbReference type="EMBL" id="JAAWWB010000016">
    <property type="protein sequence ID" value="KAG6764115.1"/>
    <property type="molecule type" value="Genomic_DNA"/>
</dbReference>
<comment type="caution">
    <text evidence="3">The sequence shown here is derived from an EMBL/GenBank/DDBJ whole genome shotgun (WGS) entry which is preliminary data.</text>
</comment>
<feature type="region of interest" description="Disordered" evidence="1">
    <location>
        <begin position="315"/>
        <end position="344"/>
    </location>
</feature>
<dbReference type="Pfam" id="PF03732">
    <property type="entry name" value="Retrotrans_gag"/>
    <property type="match status" value="1"/>
</dbReference>
<keyword evidence="4" id="KW-1185">Reference proteome</keyword>
<dbReference type="GO" id="GO:0003676">
    <property type="term" value="F:nucleic acid binding"/>
    <property type="evidence" value="ECO:0007669"/>
    <property type="project" value="InterPro"/>
</dbReference>
<evidence type="ECO:0000256" key="1">
    <source>
        <dbReference type="SAM" id="MobiDB-lite"/>
    </source>
</evidence>
<dbReference type="PROSITE" id="PS50013">
    <property type="entry name" value="CHROMO_2"/>
    <property type="match status" value="1"/>
</dbReference>
<proteinExistence type="predicted"/>
<gene>
    <name evidence="3" type="ORF">POTOM_031573</name>
</gene>
<protein>
    <recommendedName>
        <fullName evidence="2">Chromo domain-containing protein</fullName>
    </recommendedName>
</protein>
<dbReference type="InterPro" id="IPR056924">
    <property type="entry name" value="SH3_Tf2-1"/>
</dbReference>
<accession>A0A8X7Z8K5</accession>
<feature type="region of interest" description="Disordered" evidence="1">
    <location>
        <begin position="1"/>
        <end position="29"/>
    </location>
</feature>
<dbReference type="PANTHER" id="PTHR35046">
    <property type="entry name" value="ZINC KNUCKLE (CCHC-TYPE) FAMILY PROTEIN"/>
    <property type="match status" value="1"/>
</dbReference>
<feature type="compositionally biased region" description="Polar residues" evidence="1">
    <location>
        <begin position="1"/>
        <end position="21"/>
    </location>
</feature>
<evidence type="ECO:0000259" key="2">
    <source>
        <dbReference type="PROSITE" id="PS50013"/>
    </source>
</evidence>
<name>A0A8X7Z8K5_POPTO</name>
<organism evidence="3 4">
    <name type="scientific">Populus tomentosa</name>
    <name type="common">Chinese white poplar</name>
    <dbReference type="NCBI Taxonomy" id="118781"/>
    <lineage>
        <taxon>Eukaryota</taxon>
        <taxon>Viridiplantae</taxon>
        <taxon>Streptophyta</taxon>
        <taxon>Embryophyta</taxon>
        <taxon>Tracheophyta</taxon>
        <taxon>Spermatophyta</taxon>
        <taxon>Magnoliopsida</taxon>
        <taxon>eudicotyledons</taxon>
        <taxon>Gunneridae</taxon>
        <taxon>Pentapetalae</taxon>
        <taxon>rosids</taxon>
        <taxon>fabids</taxon>
        <taxon>Malpighiales</taxon>
        <taxon>Salicaceae</taxon>
        <taxon>Saliceae</taxon>
        <taxon>Populus</taxon>
    </lineage>
</organism>
<feature type="region of interest" description="Disordered" evidence="1">
    <location>
        <begin position="55"/>
        <end position="90"/>
    </location>
</feature>
<dbReference type="OrthoDB" id="115435at2759"/>
<reference evidence="3" key="1">
    <citation type="journal article" date="2020" name="bioRxiv">
        <title>Hybrid origin of Populus tomentosa Carr. identified through genome sequencing and phylogenomic analysis.</title>
        <authorList>
            <person name="An X."/>
            <person name="Gao K."/>
            <person name="Chen Z."/>
            <person name="Li J."/>
            <person name="Yang X."/>
            <person name="Yang X."/>
            <person name="Zhou J."/>
            <person name="Guo T."/>
            <person name="Zhao T."/>
            <person name="Huang S."/>
            <person name="Miao D."/>
            <person name="Khan W.U."/>
            <person name="Rao P."/>
            <person name="Ye M."/>
            <person name="Lei B."/>
            <person name="Liao W."/>
            <person name="Wang J."/>
            <person name="Ji L."/>
            <person name="Li Y."/>
            <person name="Guo B."/>
            <person name="Mustafa N.S."/>
            <person name="Li S."/>
            <person name="Yun Q."/>
            <person name="Keller S.R."/>
            <person name="Mao J."/>
            <person name="Zhang R."/>
            <person name="Strauss S.H."/>
        </authorList>
    </citation>
    <scope>NUCLEOTIDE SEQUENCE</scope>
    <source>
        <strain evidence="3">GM15</strain>
        <tissue evidence="3">Leaf</tissue>
    </source>
</reference>
<sequence>MTLTRSGKSYTMSDNHAISNPSHEHGEFQQPNYQQQLTQITYMLEQLSKRIDVMDERRAREGIRSPNRRGRGQPREDSLEGDQRIEREHIETETFRDLEPRHPRVQQYREDFPRIRDRRIMDNQPIDELTKRIKIDVPDFYGKLDPHAFEDWLTAIEDYFDWFVVAENRKTRYVRLKLKGHARAWWGSVEEQLRRTQRPAISDWEEMKERLKEKYLPIDYEQMMFEEMLQLRQGSSTVDQYTDRFHELTTRSRIVETDQQTLARYRNGLRGNLYKEMLIARLINVNEAYQLALRLEKQLQSMSGKRPMLMDLNTGRTSNFPMQKTQTPVDKPRSSWSREQTGRTRAATEGPQCYKCKGFGHYAVVCPTRDKKLAFICERELTIMNETEENETAELTQEEEEEQLGASELPSSQATDLAAVTDQYPTDEDFGNTWEKLQARITVDGGNYSIRDGYLFYGTRLCIPKGSLREFIITELHGHTPFEVVYGKRPYTPLDLQPLPSPPRPSAAGLDFSEYMKDVHTEVRRRLSLSTESYAASANARRKDRQFNNGDMVLVRLKPERFPSGSFTKLHAQRAGPFHVIKKLGSNAYVIDLPSDFGISPIFNIEDITAFKGDATEVGGSSQTEDMPASIPRIPAATAPKDEIAAITDHQFVSTRRGGYYKFLVHWKHRSTSDSTWIKSTALQQLHPELFTAYVNHNLPESSSSKRASK</sequence>
<feature type="compositionally biased region" description="Polar residues" evidence="1">
    <location>
        <begin position="315"/>
        <end position="339"/>
    </location>
</feature>
<evidence type="ECO:0000313" key="3">
    <source>
        <dbReference type="EMBL" id="KAG6764115.1"/>
    </source>
</evidence>
<evidence type="ECO:0000313" key="4">
    <source>
        <dbReference type="Proteomes" id="UP000886885"/>
    </source>
</evidence>
<dbReference type="PANTHER" id="PTHR35046:SF26">
    <property type="entry name" value="RNA-DIRECTED DNA POLYMERASE"/>
    <property type="match status" value="1"/>
</dbReference>
<dbReference type="InterPro" id="IPR001878">
    <property type="entry name" value="Znf_CCHC"/>
</dbReference>